<dbReference type="PANTHER" id="PTHR43179:SF7">
    <property type="entry name" value="RHAMNOSYLTRANSFERASE WBBL"/>
    <property type="match status" value="1"/>
</dbReference>
<accession>A0A7W1WQZ4</accession>
<reference evidence="2 3" key="1">
    <citation type="submission" date="2020-07" db="EMBL/GenBank/DDBJ databases">
        <authorList>
            <person name="Feng H."/>
        </authorList>
    </citation>
    <scope>NUCLEOTIDE SEQUENCE [LARGE SCALE GENOMIC DNA]</scope>
    <source>
        <strain evidence="3">s-10</strain>
    </source>
</reference>
<evidence type="ECO:0000313" key="3">
    <source>
        <dbReference type="Proteomes" id="UP000535491"/>
    </source>
</evidence>
<organism evidence="2 3">
    <name type="scientific">Paenactinomyces guangxiensis</name>
    <dbReference type="NCBI Taxonomy" id="1490290"/>
    <lineage>
        <taxon>Bacteria</taxon>
        <taxon>Bacillati</taxon>
        <taxon>Bacillota</taxon>
        <taxon>Bacilli</taxon>
        <taxon>Bacillales</taxon>
        <taxon>Thermoactinomycetaceae</taxon>
        <taxon>Paenactinomyces</taxon>
    </lineage>
</organism>
<proteinExistence type="predicted"/>
<gene>
    <name evidence="2" type="ORF">H1191_09150</name>
</gene>
<protein>
    <submittedName>
        <fullName evidence="2">Glycosyltransferase family 2 protein</fullName>
    </submittedName>
</protein>
<dbReference type="InterPro" id="IPR029044">
    <property type="entry name" value="Nucleotide-diphossugar_trans"/>
</dbReference>
<dbReference type="RefSeq" id="WP_181751710.1">
    <property type="nucleotide sequence ID" value="NZ_JACEIQ010000007.1"/>
</dbReference>
<dbReference type="Pfam" id="PF00535">
    <property type="entry name" value="Glycos_transf_2"/>
    <property type="match status" value="1"/>
</dbReference>
<dbReference type="AlphaFoldDB" id="A0A7W1WQZ4"/>
<keyword evidence="3" id="KW-1185">Reference proteome</keyword>
<feature type="domain" description="Glycosyltransferase 2-like" evidence="1">
    <location>
        <begin position="10"/>
        <end position="177"/>
    </location>
</feature>
<name>A0A7W1WQZ4_9BACL</name>
<dbReference type="SUPFAM" id="SSF53448">
    <property type="entry name" value="Nucleotide-diphospho-sugar transferases"/>
    <property type="match status" value="1"/>
</dbReference>
<dbReference type="CDD" id="cd04186">
    <property type="entry name" value="GT_2_like_c"/>
    <property type="match status" value="1"/>
</dbReference>
<sequence length="251" mass="29294">MGDQLQLQASIIIPVRNEWPLTRQCILSVRHHTPLSHEIILIDNGSDEPAPGFFHQQANMYVIRNKWNRGFAAAINQGLQKAKGNYLVWLNNDTLPSHRWLKQLIHVLEKESSVGLVGPVSNKVIPEQKLSVKLTSTKQIHRFTDRYNRTNPARWRTTSRLSGFCLVCSRQVFEKIGYLDERFGLGTYEDDDYCYRAHLAGYRCMVAGDTYVHHFGSQSFRKNGYQEFQKILKQNRRYYRHKWNRLPDGDS</sequence>
<evidence type="ECO:0000259" key="1">
    <source>
        <dbReference type="Pfam" id="PF00535"/>
    </source>
</evidence>
<dbReference type="Proteomes" id="UP000535491">
    <property type="component" value="Unassembled WGS sequence"/>
</dbReference>
<dbReference type="InterPro" id="IPR001173">
    <property type="entry name" value="Glyco_trans_2-like"/>
</dbReference>
<keyword evidence="2" id="KW-0808">Transferase</keyword>
<comment type="caution">
    <text evidence="2">The sequence shown here is derived from an EMBL/GenBank/DDBJ whole genome shotgun (WGS) entry which is preliminary data.</text>
</comment>
<dbReference type="GO" id="GO:0016740">
    <property type="term" value="F:transferase activity"/>
    <property type="evidence" value="ECO:0007669"/>
    <property type="project" value="UniProtKB-KW"/>
</dbReference>
<evidence type="ECO:0000313" key="2">
    <source>
        <dbReference type="EMBL" id="MBA4494472.1"/>
    </source>
</evidence>
<dbReference type="PANTHER" id="PTHR43179">
    <property type="entry name" value="RHAMNOSYLTRANSFERASE WBBL"/>
    <property type="match status" value="1"/>
</dbReference>
<dbReference type="EMBL" id="JACEIQ010000007">
    <property type="protein sequence ID" value="MBA4494472.1"/>
    <property type="molecule type" value="Genomic_DNA"/>
</dbReference>
<dbReference type="Gene3D" id="3.90.550.10">
    <property type="entry name" value="Spore Coat Polysaccharide Biosynthesis Protein SpsA, Chain A"/>
    <property type="match status" value="1"/>
</dbReference>